<dbReference type="Proteomes" id="UP000054466">
    <property type="component" value="Unassembled WGS sequence"/>
</dbReference>
<reference evidence="2 3" key="1">
    <citation type="submission" date="2015-01" db="EMBL/GenBank/DDBJ databases">
        <title>The Genome Sequence of Cladophialophora immunda CBS83496.</title>
        <authorList>
            <consortium name="The Broad Institute Genomics Platform"/>
            <person name="Cuomo C."/>
            <person name="de Hoog S."/>
            <person name="Gorbushina A."/>
            <person name="Stielow B."/>
            <person name="Teixiera M."/>
            <person name="Abouelleil A."/>
            <person name="Chapman S.B."/>
            <person name="Priest M."/>
            <person name="Young S.K."/>
            <person name="Wortman J."/>
            <person name="Nusbaum C."/>
            <person name="Birren B."/>
        </authorList>
    </citation>
    <scope>NUCLEOTIDE SEQUENCE [LARGE SCALE GENOMIC DNA]</scope>
    <source>
        <strain evidence="2 3">CBS 83496</strain>
    </source>
</reference>
<dbReference type="OrthoDB" id="4155921at2759"/>
<keyword evidence="3" id="KW-1185">Reference proteome</keyword>
<evidence type="ECO:0008006" key="4">
    <source>
        <dbReference type="Google" id="ProtNLM"/>
    </source>
</evidence>
<dbReference type="GeneID" id="27341329"/>
<dbReference type="VEuPathDB" id="FungiDB:PV07_02135"/>
<feature type="signal peptide" evidence="1">
    <location>
        <begin position="1"/>
        <end position="21"/>
    </location>
</feature>
<gene>
    <name evidence="2" type="ORF">PV07_02135</name>
</gene>
<proteinExistence type="predicted"/>
<evidence type="ECO:0000256" key="1">
    <source>
        <dbReference type="SAM" id="SignalP"/>
    </source>
</evidence>
<name>A0A0D2CWG4_9EURO</name>
<evidence type="ECO:0000313" key="3">
    <source>
        <dbReference type="Proteomes" id="UP000054466"/>
    </source>
</evidence>
<dbReference type="HOGENOM" id="CLU_1895982_0_0_1"/>
<feature type="chain" id="PRO_5002240052" description="AA1-like domain-containing protein" evidence="1">
    <location>
        <begin position="22"/>
        <end position="134"/>
    </location>
</feature>
<organism evidence="2 3">
    <name type="scientific">Cladophialophora immunda</name>
    <dbReference type="NCBI Taxonomy" id="569365"/>
    <lineage>
        <taxon>Eukaryota</taxon>
        <taxon>Fungi</taxon>
        <taxon>Dikarya</taxon>
        <taxon>Ascomycota</taxon>
        <taxon>Pezizomycotina</taxon>
        <taxon>Eurotiomycetes</taxon>
        <taxon>Chaetothyriomycetidae</taxon>
        <taxon>Chaetothyriales</taxon>
        <taxon>Herpotrichiellaceae</taxon>
        <taxon>Cladophialophora</taxon>
    </lineage>
</organism>
<dbReference type="RefSeq" id="XP_016255654.1">
    <property type="nucleotide sequence ID" value="XM_016388726.1"/>
</dbReference>
<keyword evidence="1" id="KW-0732">Signal</keyword>
<dbReference type="EMBL" id="KN847040">
    <property type="protein sequence ID" value="KIW35438.1"/>
    <property type="molecule type" value="Genomic_DNA"/>
</dbReference>
<accession>A0A0D2CWG4</accession>
<protein>
    <recommendedName>
        <fullName evidence="4">AA1-like domain-containing protein</fullName>
    </recommendedName>
</protein>
<evidence type="ECO:0000313" key="2">
    <source>
        <dbReference type="EMBL" id="KIW35438.1"/>
    </source>
</evidence>
<sequence length="134" mass="13906">MRLGNSLAVALVATMTNHTAAGTTISLGHDAVNNYAWLTGSEPCSPVVVSAYGASSECGVEFDIDIAGGDDEDDVATYRLEHCGEATFQLQEHAGGDGWAFTASCEPAPQGDGRMDCSSSTGKGTVLEEVWRCG</sequence>
<dbReference type="AlphaFoldDB" id="A0A0D2CWG4"/>